<dbReference type="Proteomes" id="UP001051844">
    <property type="component" value="Unassembled WGS sequence"/>
</dbReference>
<evidence type="ECO:0000313" key="3">
    <source>
        <dbReference type="Proteomes" id="UP001051844"/>
    </source>
</evidence>
<organism evidence="2 3">
    <name type="scientific">Streptomyces albidoflavus</name>
    <dbReference type="NCBI Taxonomy" id="1886"/>
    <lineage>
        <taxon>Bacteria</taxon>
        <taxon>Bacillati</taxon>
        <taxon>Actinomycetota</taxon>
        <taxon>Actinomycetes</taxon>
        <taxon>Kitasatosporales</taxon>
        <taxon>Streptomycetaceae</taxon>
        <taxon>Streptomyces</taxon>
        <taxon>Streptomyces albidoflavus group</taxon>
    </lineage>
</organism>
<dbReference type="Gene3D" id="3.40.190.10">
    <property type="entry name" value="Periplasmic binding protein-like II"/>
    <property type="match status" value="1"/>
</dbReference>
<dbReference type="InterPro" id="IPR006059">
    <property type="entry name" value="SBP"/>
</dbReference>
<protein>
    <submittedName>
        <fullName evidence="2">Sugar-binding protein</fullName>
    </submittedName>
</protein>
<evidence type="ECO:0000313" key="2">
    <source>
        <dbReference type="EMBL" id="GHI46145.1"/>
    </source>
</evidence>
<dbReference type="SUPFAM" id="SSF53850">
    <property type="entry name" value="Periplasmic binding protein-like II"/>
    <property type="match status" value="1"/>
</dbReference>
<feature type="region of interest" description="Disordered" evidence="1">
    <location>
        <begin position="416"/>
        <end position="436"/>
    </location>
</feature>
<feature type="compositionally biased region" description="Basic and acidic residues" evidence="1">
    <location>
        <begin position="427"/>
        <end position="436"/>
    </location>
</feature>
<proteinExistence type="predicted"/>
<name>D6B2Y0_9ACTN</name>
<dbReference type="EMBL" id="BNDZ01000005">
    <property type="protein sequence ID" value="GHI46145.1"/>
    <property type="molecule type" value="Genomic_DNA"/>
</dbReference>
<dbReference type="PANTHER" id="PTHR43649">
    <property type="entry name" value="ARABINOSE-BINDING PROTEIN-RELATED"/>
    <property type="match status" value="1"/>
</dbReference>
<reference evidence="2" key="1">
    <citation type="submission" date="2022-09" db="EMBL/GenBank/DDBJ databases">
        <title>Whole genome shotgun sequence of Streptomyces albidoflavus NBRC 12854.</title>
        <authorList>
            <person name="Komaki H."/>
            <person name="Tamura T."/>
        </authorList>
    </citation>
    <scope>NUCLEOTIDE SEQUENCE</scope>
    <source>
        <strain evidence="2">NBRC 12854</strain>
    </source>
</reference>
<dbReference type="KEGG" id="salb:XNR_1976"/>
<dbReference type="PROSITE" id="PS51257">
    <property type="entry name" value="PROKAR_LIPOPROTEIN"/>
    <property type="match status" value="1"/>
</dbReference>
<evidence type="ECO:0000256" key="1">
    <source>
        <dbReference type="SAM" id="MobiDB-lite"/>
    </source>
</evidence>
<dbReference type="InterPro" id="IPR050490">
    <property type="entry name" value="Bact_solute-bd_prot1"/>
</dbReference>
<gene>
    <name evidence="2" type="ORF">ScoT_23190</name>
</gene>
<dbReference type="Pfam" id="PF13416">
    <property type="entry name" value="SBP_bac_8"/>
    <property type="match status" value="1"/>
</dbReference>
<dbReference type="AlphaFoldDB" id="D6B2Y0"/>
<sequence length="436" mass="46807">MARTRRKPRTRVVAAISAVSALGLLVGCSGGGEGTGGGRKDGKVTISMGLYGVMGFKETGLLDKYMEENPDVVVEAEIAGDEQTYYTALQTHLAAGSGLKDIQGIEIGRAKELVDTQKDKFADLSGVKGTDHFLPWKQSQVTSGDGKVIGLGTDIGPMAVCYRKDKFEEAGLPTDRDEVAKLWEGDWAKYVAVGERFKEGAKGDKVAFMDSASGLFNAMIYGGPQQFYDKEGELVYADNPVVKDAWKLASKAATSDLTAKLRQFQPGWDPGLANGTFATAVCPAWMLAHISEKAGEANKGKWDVAKAPKGANWGGSFLGVMEDSPVKKEAQELVAWLTAPEQQAFLFQKQSLFPSSRTALESPEVAGAKSAYFNDAPIGEIFGAAAREVPEEQVLGRKDGTIKDIFSQGLTLIESQNKSPDDAWNTTDERVKKAVG</sequence>
<accession>D6B2Y0</accession>
<comment type="caution">
    <text evidence="2">The sequence shown here is derived from an EMBL/GenBank/DDBJ whole genome shotgun (WGS) entry which is preliminary data.</text>
</comment>
<dbReference type="PANTHER" id="PTHR43649:SF32">
    <property type="entry name" value="SUGAR BINDING SECRETED PROTEIN"/>
    <property type="match status" value="1"/>
</dbReference>
<dbReference type="eggNOG" id="COG1653">
    <property type="taxonomic scope" value="Bacteria"/>
</dbReference>
<dbReference type="RefSeq" id="WP_003950377.1">
    <property type="nucleotide sequence ID" value="NC_020990.1"/>
</dbReference>